<proteinExistence type="predicted"/>
<keyword evidence="2" id="KW-1185">Reference proteome</keyword>
<dbReference type="AlphaFoldDB" id="A0AAU9J9T7"/>
<organism evidence="1 2">
    <name type="scientific">Blepharisma stoltei</name>
    <dbReference type="NCBI Taxonomy" id="1481888"/>
    <lineage>
        <taxon>Eukaryota</taxon>
        <taxon>Sar</taxon>
        <taxon>Alveolata</taxon>
        <taxon>Ciliophora</taxon>
        <taxon>Postciliodesmatophora</taxon>
        <taxon>Heterotrichea</taxon>
        <taxon>Heterotrichida</taxon>
        <taxon>Blepharismidae</taxon>
        <taxon>Blepharisma</taxon>
    </lineage>
</organism>
<sequence length="491" mass="57580">MDSDIHGVVEKYLTSGQDIDQILKENKERIQTITQALQDIMNAGYFDILNSAQDLVDLANSQDCKASLSIPEPVKILEKPDMTEKTEISEIIWRAVDCEKYFEAIEMIIKEIEKERSEELIDILIYICDPKQRSLFLEDEEKTREWLAGFTLIIKNFEKLPELDFEIGKYCEGDLSESLCRFWLEQFSICLKQVTDKSSIDDIQKIFSKAISVLKYEFHEGKLQDFLANKSFDVKIHLENTSKISDFILKDSLEAIKPHIVNIIQNTQDLKKLMIFLTNREKSDYGIPDLWDIIKDDWQEKLKNITIEALFFLNNLNAEDSEKDFEKRTEGIVEILMMLKTEEFADYFEELREECIDKLKEELKKYENKLYVACLLHHLQTSKFVNTLFQEIAQFSELQEDYLMEWIENSKNKSDFEVAREVRKMCGDDTFILKGKHSSLLEISEDRKLFADILGLQISEKESESISLPEKKPRIERLQLPPRFIPHLIQA</sequence>
<dbReference type="Proteomes" id="UP001162131">
    <property type="component" value="Unassembled WGS sequence"/>
</dbReference>
<evidence type="ECO:0000313" key="2">
    <source>
        <dbReference type="Proteomes" id="UP001162131"/>
    </source>
</evidence>
<comment type="caution">
    <text evidence="1">The sequence shown here is derived from an EMBL/GenBank/DDBJ whole genome shotgun (WGS) entry which is preliminary data.</text>
</comment>
<evidence type="ECO:0000313" key="1">
    <source>
        <dbReference type="EMBL" id="CAG9317471.1"/>
    </source>
</evidence>
<gene>
    <name evidence="1" type="ORF">BSTOLATCC_MIC18717</name>
</gene>
<name>A0AAU9J9T7_9CILI</name>
<dbReference type="EMBL" id="CAJZBQ010000018">
    <property type="protein sequence ID" value="CAG9317471.1"/>
    <property type="molecule type" value="Genomic_DNA"/>
</dbReference>
<reference evidence="1" key="1">
    <citation type="submission" date="2021-09" db="EMBL/GenBank/DDBJ databases">
        <authorList>
            <consortium name="AG Swart"/>
            <person name="Singh M."/>
            <person name="Singh A."/>
            <person name="Seah K."/>
            <person name="Emmerich C."/>
        </authorList>
    </citation>
    <scope>NUCLEOTIDE SEQUENCE</scope>
    <source>
        <strain evidence="1">ATCC30299</strain>
    </source>
</reference>
<protein>
    <submittedName>
        <fullName evidence="1">Uncharacterized protein</fullName>
    </submittedName>
</protein>
<accession>A0AAU9J9T7</accession>